<protein>
    <submittedName>
        <fullName evidence="6">DNA-binding transcriptional regulator, LysR family</fullName>
    </submittedName>
</protein>
<keyword evidence="2" id="KW-0805">Transcription regulation</keyword>
<dbReference type="SUPFAM" id="SSF53850">
    <property type="entry name" value="Periplasmic binding protein-like II"/>
    <property type="match status" value="1"/>
</dbReference>
<dbReference type="Pfam" id="PF03466">
    <property type="entry name" value="LysR_substrate"/>
    <property type="match status" value="1"/>
</dbReference>
<dbReference type="GO" id="GO:0003677">
    <property type="term" value="F:DNA binding"/>
    <property type="evidence" value="ECO:0007669"/>
    <property type="project" value="UniProtKB-KW"/>
</dbReference>
<dbReference type="PANTHER" id="PTHR30346:SF30">
    <property type="entry name" value="SMALL NEUTRAL PROTEASE REGULATORY PROTEIN"/>
    <property type="match status" value="1"/>
</dbReference>
<evidence type="ECO:0000256" key="1">
    <source>
        <dbReference type="ARBA" id="ARBA00009437"/>
    </source>
</evidence>
<keyword evidence="3 6" id="KW-0238">DNA-binding</keyword>
<keyword evidence="4" id="KW-0804">Transcription</keyword>
<dbReference type="GO" id="GO:0032993">
    <property type="term" value="C:protein-DNA complex"/>
    <property type="evidence" value="ECO:0007669"/>
    <property type="project" value="TreeGrafter"/>
</dbReference>
<dbReference type="EMBL" id="FZOG01000002">
    <property type="protein sequence ID" value="SNS36149.1"/>
    <property type="molecule type" value="Genomic_DNA"/>
</dbReference>
<feature type="domain" description="HTH lysR-type" evidence="5">
    <location>
        <begin position="1"/>
        <end position="58"/>
    </location>
</feature>
<dbReference type="InterPro" id="IPR036388">
    <property type="entry name" value="WH-like_DNA-bd_sf"/>
</dbReference>
<dbReference type="InterPro" id="IPR005119">
    <property type="entry name" value="LysR_subst-bd"/>
</dbReference>
<evidence type="ECO:0000313" key="6">
    <source>
        <dbReference type="EMBL" id="SNS36149.1"/>
    </source>
</evidence>
<evidence type="ECO:0000256" key="3">
    <source>
        <dbReference type="ARBA" id="ARBA00023125"/>
    </source>
</evidence>
<dbReference type="PRINTS" id="PR00039">
    <property type="entry name" value="HTHLYSR"/>
</dbReference>
<name>A0A239DV78_9PSED</name>
<proteinExistence type="inferred from homology"/>
<dbReference type="InterPro" id="IPR037410">
    <property type="entry name" value="BudR_PBP2"/>
</dbReference>
<dbReference type="FunFam" id="1.10.10.10:FF:000001">
    <property type="entry name" value="LysR family transcriptional regulator"/>
    <property type="match status" value="1"/>
</dbReference>
<sequence>MELRHLRYFVMVAEEQHFTRAAARLNMQQPPLSQQVRALEQELGFDLFVRHPKGVVLTAGGKVFLGEAKDILRRVELGSLKAARAAQGIEGTLSVGFTSSAASHPLIPQIIRNYRERYAGVDISLHEGNASELTENVMAERTDIGILRAPVAHPKAAQYQHLLNEELLLVLPSGHPLLKGQSSAIEMSVSLADLVDERFILVRRPGAPGMYANLVQACRNSGFEPTIAFEVERMLTNVSLVAAGAGISVVPASMQGFHEGSVVYCRIRDAKPRLTAPVTLLCRSFNQSPPITHFIELAQQLSSQYRKRSMSRSR</sequence>
<gene>
    <name evidence="6" type="ORF">SAMN05216255_2448</name>
</gene>
<dbReference type="InterPro" id="IPR036390">
    <property type="entry name" value="WH_DNA-bd_sf"/>
</dbReference>
<dbReference type="GO" id="GO:0003700">
    <property type="term" value="F:DNA-binding transcription factor activity"/>
    <property type="evidence" value="ECO:0007669"/>
    <property type="project" value="InterPro"/>
</dbReference>
<keyword evidence="7" id="KW-1185">Reference proteome</keyword>
<dbReference type="Gene3D" id="3.40.190.10">
    <property type="entry name" value="Periplasmic binding protein-like II"/>
    <property type="match status" value="2"/>
</dbReference>
<comment type="similarity">
    <text evidence="1">Belongs to the LysR transcriptional regulatory family.</text>
</comment>
<dbReference type="AlphaFoldDB" id="A0A239DV78"/>
<dbReference type="RefSeq" id="WP_089359914.1">
    <property type="nucleotide sequence ID" value="NZ_FZOG01000002.1"/>
</dbReference>
<accession>A0A239DV78</accession>
<dbReference type="Pfam" id="PF00126">
    <property type="entry name" value="HTH_1"/>
    <property type="match status" value="1"/>
</dbReference>
<dbReference type="SUPFAM" id="SSF46785">
    <property type="entry name" value="Winged helix' DNA-binding domain"/>
    <property type="match status" value="1"/>
</dbReference>
<evidence type="ECO:0000256" key="4">
    <source>
        <dbReference type="ARBA" id="ARBA00023163"/>
    </source>
</evidence>
<organism evidence="6 7">
    <name type="scientific">Pseudomonas segetis</name>
    <dbReference type="NCBI Taxonomy" id="298908"/>
    <lineage>
        <taxon>Bacteria</taxon>
        <taxon>Pseudomonadati</taxon>
        <taxon>Pseudomonadota</taxon>
        <taxon>Gammaproteobacteria</taxon>
        <taxon>Pseudomonadales</taxon>
        <taxon>Pseudomonadaceae</taxon>
        <taxon>Pseudomonas</taxon>
    </lineage>
</organism>
<dbReference type="PROSITE" id="PS50931">
    <property type="entry name" value="HTH_LYSR"/>
    <property type="match status" value="1"/>
</dbReference>
<dbReference type="Proteomes" id="UP000242915">
    <property type="component" value="Unassembled WGS sequence"/>
</dbReference>
<evidence type="ECO:0000259" key="5">
    <source>
        <dbReference type="PROSITE" id="PS50931"/>
    </source>
</evidence>
<dbReference type="Gene3D" id="1.10.10.10">
    <property type="entry name" value="Winged helix-like DNA-binding domain superfamily/Winged helix DNA-binding domain"/>
    <property type="match status" value="1"/>
</dbReference>
<evidence type="ECO:0000313" key="7">
    <source>
        <dbReference type="Proteomes" id="UP000242915"/>
    </source>
</evidence>
<dbReference type="InterPro" id="IPR000847">
    <property type="entry name" value="LysR_HTH_N"/>
</dbReference>
<dbReference type="PANTHER" id="PTHR30346">
    <property type="entry name" value="TRANSCRIPTIONAL DUAL REGULATOR HCAR-RELATED"/>
    <property type="match status" value="1"/>
</dbReference>
<evidence type="ECO:0000256" key="2">
    <source>
        <dbReference type="ARBA" id="ARBA00023015"/>
    </source>
</evidence>
<dbReference type="CDD" id="cd08451">
    <property type="entry name" value="PBP2_BudR"/>
    <property type="match status" value="1"/>
</dbReference>
<reference evidence="7" key="1">
    <citation type="submission" date="2017-06" db="EMBL/GenBank/DDBJ databases">
        <authorList>
            <person name="Varghese N."/>
            <person name="Submissions S."/>
        </authorList>
    </citation>
    <scope>NUCLEOTIDE SEQUENCE [LARGE SCALE GENOMIC DNA]</scope>
    <source>
        <strain evidence="7">CIP 108523</strain>
    </source>
</reference>